<gene>
    <name evidence="2" type="ORF">Q9L42_017885</name>
</gene>
<organism evidence="2 3">
    <name type="scientific">Methylomarinum roseum</name>
    <dbReference type="NCBI Taxonomy" id="3067653"/>
    <lineage>
        <taxon>Bacteria</taxon>
        <taxon>Pseudomonadati</taxon>
        <taxon>Pseudomonadota</taxon>
        <taxon>Gammaproteobacteria</taxon>
        <taxon>Methylococcales</taxon>
        <taxon>Methylococcaceae</taxon>
        <taxon>Methylomarinum</taxon>
    </lineage>
</organism>
<reference evidence="2 3" key="1">
    <citation type="journal article" date="2024" name="Microbiology">
        <title>Methylomarinum rosea sp. nov., a novel halophilic methanotrophic bacterium from the hypersaline Lake Elton.</title>
        <authorList>
            <person name="Suleimanov R.Z."/>
            <person name="Oshkin I.Y."/>
            <person name="Danilova O.V."/>
            <person name="Suzina N.E."/>
            <person name="Dedysh S.N."/>
        </authorList>
    </citation>
    <scope>NUCLEOTIDE SEQUENCE [LARGE SCALE GENOMIC DNA]</scope>
    <source>
        <strain evidence="2 3">Ch1-1</strain>
    </source>
</reference>
<protein>
    <submittedName>
        <fullName evidence="2">DUF1207 domain-containing protein</fullName>
    </submittedName>
</protein>
<keyword evidence="1" id="KW-0732">Signal</keyword>
<evidence type="ECO:0000313" key="2">
    <source>
        <dbReference type="EMBL" id="XBS20198.1"/>
    </source>
</evidence>
<dbReference type="RefSeq" id="WP_305907063.1">
    <property type="nucleotide sequence ID" value="NZ_CP157743.1"/>
</dbReference>
<dbReference type="InterPro" id="IPR009599">
    <property type="entry name" value="DUF1207"/>
</dbReference>
<dbReference type="Proteomes" id="UP001225378">
    <property type="component" value="Chromosome"/>
</dbReference>
<evidence type="ECO:0000313" key="3">
    <source>
        <dbReference type="Proteomes" id="UP001225378"/>
    </source>
</evidence>
<dbReference type="AlphaFoldDB" id="A0AAU7NT97"/>
<proteinExistence type="predicted"/>
<accession>A0AAU7NT97</accession>
<evidence type="ECO:0000256" key="1">
    <source>
        <dbReference type="SAM" id="SignalP"/>
    </source>
</evidence>
<keyword evidence="3" id="KW-1185">Reference proteome</keyword>
<sequence>MMAYRRLRFALAIMLMPVALAHASAQDDAYIAGYAAGVLKHGLKLDMPPLNVRDGVITLPSGSLKAAEQAEAVQLLSEIPGVNAVKISQATRTQSKDDTSGAFQVPGDETVSGTETIMLPTGLLPSGHLFKPLLADPRWAHFSAAYRNHQNNNFDGKDIGAVSFGETIPFYRANIGQSTAQWEAGLQAGVFSDFNLGASSSDLVNTDFIASLYSSLRVGQFSAFARIFHQSSHLGDEFLLRKIDSKFERVNLSYEGLDLRLSYELPFGVRIYGGGGGLFHREPSDLKIWSTQYGVEFRSPWRIDFAAMRPVAAVDIKNFEENKWNTDVSARAGVEFENSTVLGRKLQIVVEYYNGFSPSGQFYNDKVEYVGLGAHYFF</sequence>
<dbReference type="Pfam" id="PF06727">
    <property type="entry name" value="DUF1207"/>
    <property type="match status" value="1"/>
</dbReference>
<feature type="chain" id="PRO_5043840268" evidence="1">
    <location>
        <begin position="22"/>
        <end position="378"/>
    </location>
</feature>
<dbReference type="KEGG" id="mech:Q9L42_017885"/>
<name>A0AAU7NT97_9GAMM</name>
<feature type="signal peptide" evidence="1">
    <location>
        <begin position="1"/>
        <end position="21"/>
    </location>
</feature>
<dbReference type="EMBL" id="CP157743">
    <property type="protein sequence ID" value="XBS20198.1"/>
    <property type="molecule type" value="Genomic_DNA"/>
</dbReference>